<accession>A0A9D1FVY8</accession>
<evidence type="ECO:0000313" key="1">
    <source>
        <dbReference type="EMBL" id="HIS82411.1"/>
    </source>
</evidence>
<reference evidence="1" key="2">
    <citation type="journal article" date="2021" name="PeerJ">
        <title>Extensive microbial diversity within the chicken gut microbiome revealed by metagenomics and culture.</title>
        <authorList>
            <person name="Gilroy R."/>
            <person name="Ravi A."/>
            <person name="Getino M."/>
            <person name="Pursley I."/>
            <person name="Horton D.L."/>
            <person name="Alikhan N.F."/>
            <person name="Baker D."/>
            <person name="Gharbi K."/>
            <person name="Hall N."/>
            <person name="Watson M."/>
            <person name="Adriaenssens E.M."/>
            <person name="Foster-Nyarko E."/>
            <person name="Jarju S."/>
            <person name="Secka A."/>
            <person name="Antonio M."/>
            <person name="Oren A."/>
            <person name="Chaudhuri R.R."/>
            <person name="La Ragione R."/>
            <person name="Hildebrand F."/>
            <person name="Pallen M.J."/>
        </authorList>
    </citation>
    <scope>NUCLEOTIDE SEQUENCE</scope>
    <source>
        <strain evidence="1">CHK152-2994</strain>
    </source>
</reference>
<dbReference type="PANTHER" id="PTHR36849:SF1">
    <property type="entry name" value="CYTOPLASMIC PROTEIN"/>
    <property type="match status" value="1"/>
</dbReference>
<protein>
    <submittedName>
        <fullName evidence="1">DUF488 family protein</fullName>
    </submittedName>
</protein>
<dbReference type="AlphaFoldDB" id="A0A9D1FVY8"/>
<dbReference type="InterPro" id="IPR052552">
    <property type="entry name" value="YeaO-like"/>
</dbReference>
<comment type="caution">
    <text evidence="1">The sequence shown here is derived from an EMBL/GenBank/DDBJ whole genome shotgun (WGS) entry which is preliminary data.</text>
</comment>
<sequence>MTILKIKRVYEAPEKSDGIRILVDRLWPRGISKTRADVKFWYKDIAPSANLREWFNHDEKKFKEFSNKYDEELKNNIYVDKIRRILNRRNVTLIYAAKDEKINHAAVLKEYIEDKQD</sequence>
<name>A0A9D1FVY8_9BACT</name>
<dbReference type="Pfam" id="PF22752">
    <property type="entry name" value="DUF488-N3i"/>
    <property type="match status" value="1"/>
</dbReference>
<organism evidence="1 2">
    <name type="scientific">Candidatus Scatenecus faecavium</name>
    <dbReference type="NCBI Taxonomy" id="2840915"/>
    <lineage>
        <taxon>Bacteria</taxon>
        <taxon>Candidatus Scatenecus</taxon>
    </lineage>
</organism>
<dbReference type="Proteomes" id="UP000824139">
    <property type="component" value="Unassembled WGS sequence"/>
</dbReference>
<gene>
    <name evidence="1" type="ORF">IAD41_02235</name>
</gene>
<evidence type="ECO:0000313" key="2">
    <source>
        <dbReference type="Proteomes" id="UP000824139"/>
    </source>
</evidence>
<dbReference type="PANTHER" id="PTHR36849">
    <property type="entry name" value="CYTOPLASMIC PROTEIN-RELATED"/>
    <property type="match status" value="1"/>
</dbReference>
<proteinExistence type="predicted"/>
<dbReference type="EMBL" id="DVJO01000050">
    <property type="protein sequence ID" value="HIS82411.1"/>
    <property type="molecule type" value="Genomic_DNA"/>
</dbReference>
<reference evidence="1" key="1">
    <citation type="submission" date="2020-10" db="EMBL/GenBank/DDBJ databases">
        <authorList>
            <person name="Gilroy R."/>
        </authorList>
    </citation>
    <scope>NUCLEOTIDE SEQUENCE</scope>
    <source>
        <strain evidence="1">CHK152-2994</strain>
    </source>
</reference>